<comment type="caution">
    <text evidence="1">The sequence shown here is derived from an EMBL/GenBank/DDBJ whole genome shotgun (WGS) entry which is preliminary data.</text>
</comment>
<reference evidence="1 2" key="1">
    <citation type="submission" date="2017-12" db="EMBL/GenBank/DDBJ databases">
        <title>Comparative genomics of Botrytis spp.</title>
        <authorList>
            <person name="Valero-Jimenez C.A."/>
            <person name="Tapia P."/>
            <person name="Veloso J."/>
            <person name="Silva-Moreno E."/>
            <person name="Staats M."/>
            <person name="Valdes J.H."/>
            <person name="Van Kan J.A.L."/>
        </authorList>
    </citation>
    <scope>NUCLEOTIDE SEQUENCE [LARGE SCALE GENOMIC DNA]</scope>
    <source>
        <strain evidence="1 2">Bp0003</strain>
    </source>
</reference>
<dbReference type="AlphaFoldDB" id="A0A4Z1F853"/>
<name>A0A4Z1F853_9HELO</name>
<gene>
    <name evidence="1" type="ORF">BPAE_0292g00040</name>
</gene>
<keyword evidence="2" id="KW-1185">Reference proteome</keyword>
<accession>A0A4Z1F853</accession>
<protein>
    <submittedName>
        <fullName evidence="1">Uncharacterized protein</fullName>
    </submittedName>
</protein>
<evidence type="ECO:0000313" key="1">
    <source>
        <dbReference type="EMBL" id="TGO20476.1"/>
    </source>
</evidence>
<sequence>MPCSNNLEAGICEQSGTDTDVKSMVVAVISLTCQNPRHVSCRLLEGILSMFLGKILSWEFYQSSKYSAHPANEE</sequence>
<proteinExistence type="predicted"/>
<dbReference type="Proteomes" id="UP000297910">
    <property type="component" value="Unassembled WGS sequence"/>
</dbReference>
<evidence type="ECO:0000313" key="2">
    <source>
        <dbReference type="Proteomes" id="UP000297910"/>
    </source>
</evidence>
<organism evidence="1 2">
    <name type="scientific">Botrytis paeoniae</name>
    <dbReference type="NCBI Taxonomy" id="278948"/>
    <lineage>
        <taxon>Eukaryota</taxon>
        <taxon>Fungi</taxon>
        <taxon>Dikarya</taxon>
        <taxon>Ascomycota</taxon>
        <taxon>Pezizomycotina</taxon>
        <taxon>Leotiomycetes</taxon>
        <taxon>Helotiales</taxon>
        <taxon>Sclerotiniaceae</taxon>
        <taxon>Botrytis</taxon>
    </lineage>
</organism>
<dbReference type="EMBL" id="PQXI01000291">
    <property type="protein sequence ID" value="TGO20476.1"/>
    <property type="molecule type" value="Genomic_DNA"/>
</dbReference>